<accession>A0A850NW51</accession>
<proteinExistence type="predicted"/>
<dbReference type="AlphaFoldDB" id="A0A850NW51"/>
<feature type="non-terminal residue" evidence="1">
    <location>
        <position position="1"/>
    </location>
</feature>
<sequence>CIAAVVLLAGLGVLLPGYGGIGAAWATLLASVIGTVLLGRAASAVLPRRGAGV</sequence>
<gene>
    <name evidence="1" type="ORF">HUK83_15615</name>
</gene>
<organism evidence="1 2">
    <name type="scientific">Endobacter medicaginis</name>
    <dbReference type="NCBI Taxonomy" id="1181271"/>
    <lineage>
        <taxon>Bacteria</taxon>
        <taxon>Pseudomonadati</taxon>
        <taxon>Pseudomonadota</taxon>
        <taxon>Alphaproteobacteria</taxon>
        <taxon>Acetobacterales</taxon>
        <taxon>Acetobacteraceae</taxon>
        <taxon>Endobacter</taxon>
    </lineage>
</organism>
<evidence type="ECO:0000313" key="1">
    <source>
        <dbReference type="EMBL" id="NVN31755.1"/>
    </source>
</evidence>
<reference evidence="1 2" key="1">
    <citation type="submission" date="2020-06" db="EMBL/GenBank/DDBJ databases">
        <title>Description of novel acetic acid bacteria.</title>
        <authorList>
            <person name="Sombolestani A."/>
        </authorList>
    </citation>
    <scope>NUCLEOTIDE SEQUENCE [LARGE SCALE GENOMIC DNA]</scope>
    <source>
        <strain evidence="1 2">LMG 26838</strain>
    </source>
</reference>
<dbReference type="Proteomes" id="UP000565205">
    <property type="component" value="Unassembled WGS sequence"/>
</dbReference>
<comment type="caution">
    <text evidence="1">The sequence shown here is derived from an EMBL/GenBank/DDBJ whole genome shotgun (WGS) entry which is preliminary data.</text>
</comment>
<dbReference type="EMBL" id="JABXXQ010000485">
    <property type="protein sequence ID" value="NVN31755.1"/>
    <property type="molecule type" value="Genomic_DNA"/>
</dbReference>
<name>A0A850NW51_9PROT</name>
<protein>
    <submittedName>
        <fullName evidence="1">Uncharacterized protein</fullName>
    </submittedName>
</protein>
<evidence type="ECO:0000313" key="2">
    <source>
        <dbReference type="Proteomes" id="UP000565205"/>
    </source>
</evidence>